<reference evidence="6 7" key="1">
    <citation type="journal article" date="2020" name="ISME J.">
        <title>Uncovering the hidden diversity of litter-decomposition mechanisms in mushroom-forming fungi.</title>
        <authorList>
            <person name="Floudas D."/>
            <person name="Bentzer J."/>
            <person name="Ahren D."/>
            <person name="Johansson T."/>
            <person name="Persson P."/>
            <person name="Tunlid A."/>
        </authorList>
    </citation>
    <scope>NUCLEOTIDE SEQUENCE [LARGE SCALE GENOMIC DNA]</scope>
    <source>
        <strain evidence="6 7">CBS 175.51</strain>
    </source>
</reference>
<dbReference type="PROSITE" id="PS51419">
    <property type="entry name" value="RAB"/>
    <property type="match status" value="1"/>
</dbReference>
<dbReference type="PRINTS" id="PR00449">
    <property type="entry name" value="RASTRNSFRMNG"/>
</dbReference>
<dbReference type="PROSITE" id="PS51420">
    <property type="entry name" value="RHO"/>
    <property type="match status" value="1"/>
</dbReference>
<dbReference type="InterPro" id="IPR001806">
    <property type="entry name" value="Small_GTPase"/>
</dbReference>
<dbReference type="PROSITE" id="PS51421">
    <property type="entry name" value="RAS"/>
    <property type="match status" value="1"/>
</dbReference>
<dbReference type="NCBIfam" id="TIGR00231">
    <property type="entry name" value="small_GTP"/>
    <property type="match status" value="1"/>
</dbReference>
<dbReference type="InterPro" id="IPR005225">
    <property type="entry name" value="Small_GTP-bd"/>
</dbReference>
<evidence type="ECO:0000313" key="6">
    <source>
        <dbReference type="EMBL" id="KAF5311198.1"/>
    </source>
</evidence>
<keyword evidence="2" id="KW-0547">Nucleotide-binding</keyword>
<proteinExistence type="predicted"/>
<keyword evidence="5" id="KW-0812">Transmembrane</keyword>
<evidence type="ECO:0000313" key="7">
    <source>
        <dbReference type="Proteomes" id="UP000541558"/>
    </source>
</evidence>
<evidence type="ECO:0000256" key="2">
    <source>
        <dbReference type="ARBA" id="ARBA00022741"/>
    </source>
</evidence>
<keyword evidence="3" id="KW-0342">GTP-binding</keyword>
<dbReference type="Proteomes" id="UP000541558">
    <property type="component" value="Unassembled WGS sequence"/>
</dbReference>
<sequence>MSEIRRKLVIVGDGACGKTCLLIVFSKGTFPEVYVPTVFENYVADVEVDGKHVELALWDTAGQEDYDRLRPLSYPDSHVILICFAVDSPDSLDNVQEKVRFLPSFRSTALAVSDVTLVLFFLLSFALSIWVCFIDFARRRVLESSSLAARRSFRPRRTRPASDPPGPRAPAKTPHTHPEHRPRLLQPRMPPAAFPQPPPAYHQTYITTKPIDRANQCALNDANHPTPRIAMCMRLLRLLLRRTRPNPQWIAEVMHFCAGLPIILVGCKKDLRRDPRVIEELRKTSQRPVTPEEVRWLTIFLSFLSFFVDFGFWGVWCAGFLGGLPWFGGDFGCEYDDEEEEEDVAGLGFVVWDWGRLDGDLRGAVWPGGMAWRSLARKEASARRSGMAIAQKIGAKHYLECSAKTGEGVREVFQYATRAALLSKGQRKKSSKCLVL</sequence>
<keyword evidence="5" id="KW-1133">Transmembrane helix</keyword>
<evidence type="ECO:0000256" key="1">
    <source>
        <dbReference type="ARBA" id="ARBA00022481"/>
    </source>
</evidence>
<keyword evidence="1" id="KW-0488">Methylation</keyword>
<dbReference type="EMBL" id="JAACJK010000228">
    <property type="protein sequence ID" value="KAF5311198.1"/>
    <property type="molecule type" value="Genomic_DNA"/>
</dbReference>
<name>A0A8H5AVB4_9AGAR</name>
<dbReference type="PANTHER" id="PTHR24072">
    <property type="entry name" value="RHO FAMILY GTPASE"/>
    <property type="match status" value="1"/>
</dbReference>
<dbReference type="AlphaFoldDB" id="A0A8H5AVB4"/>
<protein>
    <submittedName>
        <fullName evidence="6">Uncharacterized protein</fullName>
    </submittedName>
</protein>
<evidence type="ECO:0000256" key="3">
    <source>
        <dbReference type="ARBA" id="ARBA00023134"/>
    </source>
</evidence>
<evidence type="ECO:0000256" key="4">
    <source>
        <dbReference type="SAM" id="MobiDB-lite"/>
    </source>
</evidence>
<dbReference type="GO" id="GO:0007264">
    <property type="term" value="P:small GTPase-mediated signal transduction"/>
    <property type="evidence" value="ECO:0007669"/>
    <property type="project" value="InterPro"/>
</dbReference>
<keyword evidence="7" id="KW-1185">Reference proteome</keyword>
<feature type="transmembrane region" description="Helical" evidence="5">
    <location>
        <begin position="115"/>
        <end position="137"/>
    </location>
</feature>
<dbReference type="SMART" id="SM00175">
    <property type="entry name" value="RAB"/>
    <property type="match status" value="1"/>
</dbReference>
<organism evidence="6 7">
    <name type="scientific">Ephemerocybe angulata</name>
    <dbReference type="NCBI Taxonomy" id="980116"/>
    <lineage>
        <taxon>Eukaryota</taxon>
        <taxon>Fungi</taxon>
        <taxon>Dikarya</taxon>
        <taxon>Basidiomycota</taxon>
        <taxon>Agaricomycotina</taxon>
        <taxon>Agaricomycetes</taxon>
        <taxon>Agaricomycetidae</taxon>
        <taxon>Agaricales</taxon>
        <taxon>Agaricineae</taxon>
        <taxon>Psathyrellaceae</taxon>
        <taxon>Ephemerocybe</taxon>
    </lineage>
</organism>
<accession>A0A8H5AVB4</accession>
<dbReference type="Gene3D" id="3.40.50.300">
    <property type="entry name" value="P-loop containing nucleotide triphosphate hydrolases"/>
    <property type="match status" value="3"/>
</dbReference>
<comment type="caution">
    <text evidence="6">The sequence shown here is derived from an EMBL/GenBank/DDBJ whole genome shotgun (WGS) entry which is preliminary data.</text>
</comment>
<gene>
    <name evidence="6" type="ORF">D9611_013021</name>
</gene>
<feature type="region of interest" description="Disordered" evidence="4">
    <location>
        <begin position="152"/>
        <end position="185"/>
    </location>
</feature>
<dbReference type="GO" id="GO:0005525">
    <property type="term" value="F:GTP binding"/>
    <property type="evidence" value="ECO:0007669"/>
    <property type="project" value="UniProtKB-KW"/>
</dbReference>
<feature type="transmembrane region" description="Helical" evidence="5">
    <location>
        <begin position="296"/>
        <end position="316"/>
    </location>
</feature>
<dbReference type="Pfam" id="PF00071">
    <property type="entry name" value="Ras"/>
    <property type="match status" value="1"/>
</dbReference>
<dbReference type="OrthoDB" id="8830751at2759"/>
<keyword evidence="5" id="KW-0472">Membrane</keyword>
<dbReference type="InterPro" id="IPR003578">
    <property type="entry name" value="Small_GTPase_Rho"/>
</dbReference>
<evidence type="ECO:0000256" key="5">
    <source>
        <dbReference type="SAM" id="Phobius"/>
    </source>
</evidence>
<dbReference type="SUPFAM" id="SSF52540">
    <property type="entry name" value="P-loop containing nucleoside triphosphate hydrolases"/>
    <property type="match status" value="2"/>
</dbReference>
<dbReference type="GO" id="GO:0003924">
    <property type="term" value="F:GTPase activity"/>
    <property type="evidence" value="ECO:0007669"/>
    <property type="project" value="InterPro"/>
</dbReference>
<dbReference type="FunFam" id="3.40.50.300:FF:003806">
    <property type="entry name" value="Ras homolog family member Q"/>
    <property type="match status" value="1"/>
</dbReference>
<dbReference type="SMART" id="SM00173">
    <property type="entry name" value="RAS"/>
    <property type="match status" value="1"/>
</dbReference>
<dbReference type="InterPro" id="IPR027417">
    <property type="entry name" value="P-loop_NTPase"/>
</dbReference>
<dbReference type="SMART" id="SM00174">
    <property type="entry name" value="RHO"/>
    <property type="match status" value="1"/>
</dbReference>